<evidence type="ECO:0000313" key="2">
    <source>
        <dbReference type="EnsemblPlants" id="cds.evm.model.06.1014"/>
    </source>
</evidence>
<dbReference type="Proteomes" id="UP000596661">
    <property type="component" value="Chromosome 6"/>
</dbReference>
<evidence type="ECO:0000313" key="3">
    <source>
        <dbReference type="Proteomes" id="UP000596661"/>
    </source>
</evidence>
<reference evidence="2" key="1">
    <citation type="submission" date="2018-11" db="EMBL/GenBank/DDBJ databases">
        <authorList>
            <person name="Grassa J C."/>
        </authorList>
    </citation>
    <scope>NUCLEOTIDE SEQUENCE [LARGE SCALE GENOMIC DNA]</scope>
</reference>
<proteinExistence type="predicted"/>
<dbReference type="AlphaFoldDB" id="A0A803PSS5"/>
<feature type="compositionally biased region" description="Polar residues" evidence="1">
    <location>
        <begin position="64"/>
        <end position="77"/>
    </location>
</feature>
<evidence type="ECO:0000256" key="1">
    <source>
        <dbReference type="SAM" id="MobiDB-lite"/>
    </source>
</evidence>
<feature type="region of interest" description="Disordered" evidence="1">
    <location>
        <begin position="42"/>
        <end position="88"/>
    </location>
</feature>
<sequence>MQIRRVEGSRYGNHESPASDNRQPFQVGRLIRRAYQVIGQQPVTNTYIPTGPQHEPEECPAELPQQTQINGPSNPRPQGQIVGQMVDA</sequence>
<keyword evidence="3" id="KW-1185">Reference proteome</keyword>
<dbReference type="EMBL" id="UZAU01000588">
    <property type="status" value="NOT_ANNOTATED_CDS"/>
    <property type="molecule type" value="Genomic_DNA"/>
</dbReference>
<accession>A0A803PSS5</accession>
<feature type="region of interest" description="Disordered" evidence="1">
    <location>
        <begin position="1"/>
        <end position="26"/>
    </location>
</feature>
<dbReference type="EnsemblPlants" id="evm.model.06.1014">
    <property type="protein sequence ID" value="cds.evm.model.06.1014"/>
    <property type="gene ID" value="evm.TU.06.1014"/>
</dbReference>
<dbReference type="Gramene" id="evm.model.06.1014">
    <property type="protein sequence ID" value="cds.evm.model.06.1014"/>
    <property type="gene ID" value="evm.TU.06.1014"/>
</dbReference>
<name>A0A803PSS5_CANSA</name>
<reference evidence="2" key="2">
    <citation type="submission" date="2021-03" db="UniProtKB">
        <authorList>
            <consortium name="EnsemblPlants"/>
        </authorList>
    </citation>
    <scope>IDENTIFICATION</scope>
</reference>
<protein>
    <submittedName>
        <fullName evidence="2">Uncharacterized protein</fullName>
    </submittedName>
</protein>
<organism evidence="2 3">
    <name type="scientific">Cannabis sativa</name>
    <name type="common">Hemp</name>
    <name type="synonym">Marijuana</name>
    <dbReference type="NCBI Taxonomy" id="3483"/>
    <lineage>
        <taxon>Eukaryota</taxon>
        <taxon>Viridiplantae</taxon>
        <taxon>Streptophyta</taxon>
        <taxon>Embryophyta</taxon>
        <taxon>Tracheophyta</taxon>
        <taxon>Spermatophyta</taxon>
        <taxon>Magnoliopsida</taxon>
        <taxon>eudicotyledons</taxon>
        <taxon>Gunneridae</taxon>
        <taxon>Pentapetalae</taxon>
        <taxon>rosids</taxon>
        <taxon>fabids</taxon>
        <taxon>Rosales</taxon>
        <taxon>Cannabaceae</taxon>
        <taxon>Cannabis</taxon>
    </lineage>
</organism>